<dbReference type="InterPro" id="IPR001278">
    <property type="entry name" value="Arg-tRNA-ligase"/>
</dbReference>
<dbReference type="InterPro" id="IPR036695">
    <property type="entry name" value="Arg-tRNA-synth_N_sf"/>
</dbReference>
<dbReference type="Gene3D" id="1.10.730.10">
    <property type="entry name" value="Isoleucyl-tRNA Synthetase, Domain 1"/>
    <property type="match status" value="1"/>
</dbReference>
<evidence type="ECO:0000256" key="4">
    <source>
        <dbReference type="ARBA" id="ARBA00022741"/>
    </source>
</evidence>
<dbReference type="InterPro" id="IPR005148">
    <property type="entry name" value="Arg-tRNA-synth_N"/>
</dbReference>
<name>A0ABU5MTQ6_9BACT</name>
<evidence type="ECO:0000256" key="6">
    <source>
        <dbReference type="ARBA" id="ARBA00022917"/>
    </source>
</evidence>
<dbReference type="NCBIfam" id="TIGR00456">
    <property type="entry name" value="argS"/>
    <property type="match status" value="1"/>
</dbReference>
<evidence type="ECO:0000256" key="3">
    <source>
        <dbReference type="ARBA" id="ARBA00022598"/>
    </source>
</evidence>
<evidence type="ECO:0000256" key="1">
    <source>
        <dbReference type="ARBA" id="ARBA00005594"/>
    </source>
</evidence>
<dbReference type="InterPro" id="IPR001412">
    <property type="entry name" value="aa-tRNA-synth_I_CS"/>
</dbReference>
<keyword evidence="5 9" id="KW-0067">ATP-binding</keyword>
<reference evidence="13 14" key="1">
    <citation type="journal article" date="2024" name="Appl. Environ. Microbiol.">
        <title>Pontiella agarivorans sp. nov., a novel marine anaerobic bacterium capable of degrading macroalgal polysaccharides and fixing nitrogen.</title>
        <authorList>
            <person name="Liu N."/>
            <person name="Kivenson V."/>
            <person name="Peng X."/>
            <person name="Cui Z."/>
            <person name="Lankiewicz T.S."/>
            <person name="Gosselin K.M."/>
            <person name="English C.J."/>
            <person name="Blair E.M."/>
            <person name="O'Malley M.A."/>
            <person name="Valentine D.L."/>
        </authorList>
    </citation>
    <scope>NUCLEOTIDE SEQUENCE [LARGE SCALE GENOMIC DNA]</scope>
    <source>
        <strain evidence="13 14">NLcol2</strain>
    </source>
</reference>
<dbReference type="EC" id="6.1.1.19" evidence="9"/>
<dbReference type="PROSITE" id="PS00178">
    <property type="entry name" value="AA_TRNA_LIGASE_I"/>
    <property type="match status" value="1"/>
</dbReference>
<dbReference type="Pfam" id="PF03485">
    <property type="entry name" value="Arg_tRNA_synt_N"/>
    <property type="match status" value="1"/>
</dbReference>
<organism evidence="13 14">
    <name type="scientific">Pontiella agarivorans</name>
    <dbReference type="NCBI Taxonomy" id="3038953"/>
    <lineage>
        <taxon>Bacteria</taxon>
        <taxon>Pseudomonadati</taxon>
        <taxon>Kiritimatiellota</taxon>
        <taxon>Kiritimatiellia</taxon>
        <taxon>Kiritimatiellales</taxon>
        <taxon>Pontiellaceae</taxon>
        <taxon>Pontiella</taxon>
    </lineage>
</organism>
<dbReference type="PANTHER" id="PTHR11956:SF5">
    <property type="entry name" value="ARGININE--TRNA LIGASE, CYTOPLASMIC"/>
    <property type="match status" value="1"/>
</dbReference>
<evidence type="ECO:0000256" key="8">
    <source>
        <dbReference type="ARBA" id="ARBA00049339"/>
    </source>
</evidence>
<keyword evidence="3 9" id="KW-0436">Ligase</keyword>
<dbReference type="Pfam" id="PF05746">
    <property type="entry name" value="DALR_1"/>
    <property type="match status" value="1"/>
</dbReference>
<protein>
    <recommendedName>
        <fullName evidence="9">Arginine--tRNA ligase</fullName>
        <ecNumber evidence="9">6.1.1.19</ecNumber>
    </recommendedName>
    <alternativeName>
        <fullName evidence="9">Arginyl-tRNA synthetase</fullName>
        <shortName evidence="9">ArgRS</shortName>
    </alternativeName>
</protein>
<keyword evidence="14" id="KW-1185">Reference proteome</keyword>
<accession>A0ABU5MTQ6</accession>
<dbReference type="SUPFAM" id="SSF55190">
    <property type="entry name" value="Arginyl-tRNA synthetase (ArgRS), N-terminal 'additional' domain"/>
    <property type="match status" value="1"/>
</dbReference>
<dbReference type="SUPFAM" id="SSF47323">
    <property type="entry name" value="Anticodon-binding domain of a subclass of class I aminoacyl-tRNA synthetases"/>
    <property type="match status" value="1"/>
</dbReference>
<comment type="similarity">
    <text evidence="1 9 10">Belongs to the class-I aminoacyl-tRNA synthetase family.</text>
</comment>
<gene>
    <name evidence="9 13" type="primary">argS</name>
    <name evidence="13" type="ORF">P9H32_03060</name>
</gene>
<evidence type="ECO:0000256" key="10">
    <source>
        <dbReference type="RuleBase" id="RU363038"/>
    </source>
</evidence>
<dbReference type="RefSeq" id="WP_322607394.1">
    <property type="nucleotide sequence ID" value="NZ_JARVCO010000002.1"/>
</dbReference>
<feature type="domain" description="Arginyl tRNA synthetase N-terminal" evidence="12">
    <location>
        <begin position="9"/>
        <end position="93"/>
    </location>
</feature>
<dbReference type="PRINTS" id="PR01038">
    <property type="entry name" value="TRNASYNTHARG"/>
</dbReference>
<comment type="subcellular location">
    <subcellularLocation>
        <location evidence="9">Cytoplasm</location>
    </subcellularLocation>
</comment>
<dbReference type="Proteomes" id="UP001290861">
    <property type="component" value="Unassembled WGS sequence"/>
</dbReference>
<dbReference type="SMART" id="SM01016">
    <property type="entry name" value="Arg_tRNA_synt_N"/>
    <property type="match status" value="1"/>
</dbReference>
<dbReference type="SMART" id="SM00836">
    <property type="entry name" value="DALR_1"/>
    <property type="match status" value="1"/>
</dbReference>
<dbReference type="CDD" id="cd00671">
    <property type="entry name" value="ArgRS_core"/>
    <property type="match status" value="1"/>
</dbReference>
<keyword evidence="2 9" id="KW-0963">Cytoplasm</keyword>
<evidence type="ECO:0000256" key="5">
    <source>
        <dbReference type="ARBA" id="ARBA00022840"/>
    </source>
</evidence>
<dbReference type="InterPro" id="IPR014729">
    <property type="entry name" value="Rossmann-like_a/b/a_fold"/>
</dbReference>
<dbReference type="GO" id="GO:0004814">
    <property type="term" value="F:arginine-tRNA ligase activity"/>
    <property type="evidence" value="ECO:0007669"/>
    <property type="project" value="UniProtKB-EC"/>
</dbReference>
<dbReference type="CDD" id="cd07956">
    <property type="entry name" value="Anticodon_Ia_Arg"/>
    <property type="match status" value="1"/>
</dbReference>
<keyword evidence="4 9" id="KW-0547">Nucleotide-binding</keyword>
<dbReference type="Pfam" id="PF00750">
    <property type="entry name" value="tRNA-synt_1d"/>
    <property type="match status" value="1"/>
</dbReference>
<feature type="short sequence motif" description="'HIGH' region" evidence="9">
    <location>
        <begin position="129"/>
        <end position="139"/>
    </location>
</feature>
<sequence length="575" mass="65526">MREFATFEERLSAWTTEAMKSIFDLGDIEVNLGVSPTNNEKFGDYQCNAAMVLAKQLKKAPREIAQQFAESAELPDFVKKIEIAGPGFINFFLSNTALADYIQTLEKDPNLGAEQVGEGKKVIIDYSSPNVAKSMHIGHIRSTVIGNAIDRLFRFLGYDVIADNHLGDWGTQFGLMLVGYREFVKEKALAESPVEELERIYVASYNKSKEDDSWRDLAKAELVKLQQGDEENRKLWEKFIELSIGEFDTIYDRLGVKFDLYRGESFYNDRLPEIIRALEEKGLAKKSDGALIVDLEEDGMPICIVRKSDGGYNYATTDLATVESRIEEFDPDRIIYVTDERQQLHFKQFFTIADKLEMKANLVHVWFGLMRLPEATFSTREGNVIKLSAMLDEAEARALKMVKSSSPDMPEEQQKDLAKAIGIGAIKYTDLSQNPQSLVTFTWEKALNMEGNSAPYLQYAYARISSVYDKWKAQFPGTELTDCSIRIEHEIERRLAVKLTRFPAAVRAAADNYRPNIMADYLYDLAQIYSSFYQNVPFLKADKGIRESRIRLCRNTARTLKQGLELLGIETRERI</sequence>
<evidence type="ECO:0000259" key="11">
    <source>
        <dbReference type="SMART" id="SM00836"/>
    </source>
</evidence>
<keyword evidence="7 9" id="KW-0030">Aminoacyl-tRNA synthetase</keyword>
<dbReference type="HAMAP" id="MF_00123">
    <property type="entry name" value="Arg_tRNA_synth"/>
    <property type="match status" value="1"/>
</dbReference>
<proteinExistence type="inferred from homology"/>
<dbReference type="InterPro" id="IPR035684">
    <property type="entry name" value="ArgRS_core"/>
</dbReference>
<dbReference type="InterPro" id="IPR008909">
    <property type="entry name" value="DALR_anticod-bd"/>
</dbReference>
<dbReference type="EMBL" id="JARVCO010000002">
    <property type="protein sequence ID" value="MDZ8117593.1"/>
    <property type="molecule type" value="Genomic_DNA"/>
</dbReference>
<evidence type="ECO:0000313" key="14">
    <source>
        <dbReference type="Proteomes" id="UP001290861"/>
    </source>
</evidence>
<comment type="caution">
    <text evidence="13">The sequence shown here is derived from an EMBL/GenBank/DDBJ whole genome shotgun (WGS) entry which is preliminary data.</text>
</comment>
<dbReference type="Gene3D" id="3.40.50.620">
    <property type="entry name" value="HUPs"/>
    <property type="match status" value="1"/>
</dbReference>
<evidence type="ECO:0000256" key="7">
    <source>
        <dbReference type="ARBA" id="ARBA00023146"/>
    </source>
</evidence>
<feature type="domain" description="DALR anticodon binding" evidence="11">
    <location>
        <begin position="457"/>
        <end position="575"/>
    </location>
</feature>
<comment type="subunit">
    <text evidence="9">Monomer.</text>
</comment>
<dbReference type="Gene3D" id="3.30.1360.70">
    <property type="entry name" value="Arginyl tRNA synthetase N-terminal domain"/>
    <property type="match status" value="1"/>
</dbReference>
<evidence type="ECO:0000256" key="9">
    <source>
        <dbReference type="HAMAP-Rule" id="MF_00123"/>
    </source>
</evidence>
<evidence type="ECO:0000313" key="13">
    <source>
        <dbReference type="EMBL" id="MDZ8117593.1"/>
    </source>
</evidence>
<evidence type="ECO:0000259" key="12">
    <source>
        <dbReference type="SMART" id="SM01016"/>
    </source>
</evidence>
<comment type="catalytic activity">
    <reaction evidence="8 9">
        <text>tRNA(Arg) + L-arginine + ATP = L-arginyl-tRNA(Arg) + AMP + diphosphate</text>
        <dbReference type="Rhea" id="RHEA:20301"/>
        <dbReference type="Rhea" id="RHEA-COMP:9658"/>
        <dbReference type="Rhea" id="RHEA-COMP:9673"/>
        <dbReference type="ChEBI" id="CHEBI:30616"/>
        <dbReference type="ChEBI" id="CHEBI:32682"/>
        <dbReference type="ChEBI" id="CHEBI:33019"/>
        <dbReference type="ChEBI" id="CHEBI:78442"/>
        <dbReference type="ChEBI" id="CHEBI:78513"/>
        <dbReference type="ChEBI" id="CHEBI:456215"/>
        <dbReference type="EC" id="6.1.1.19"/>
    </reaction>
</comment>
<keyword evidence="6 9" id="KW-0648">Protein biosynthesis</keyword>
<dbReference type="SUPFAM" id="SSF52374">
    <property type="entry name" value="Nucleotidylyl transferase"/>
    <property type="match status" value="1"/>
</dbReference>
<evidence type="ECO:0000256" key="2">
    <source>
        <dbReference type="ARBA" id="ARBA00022490"/>
    </source>
</evidence>
<dbReference type="PANTHER" id="PTHR11956">
    <property type="entry name" value="ARGINYL-TRNA SYNTHETASE"/>
    <property type="match status" value="1"/>
</dbReference>
<dbReference type="InterPro" id="IPR009080">
    <property type="entry name" value="tRNAsynth_Ia_anticodon-bd"/>
</dbReference>